<feature type="region of interest" description="Disordered" evidence="1">
    <location>
        <begin position="16"/>
        <end position="121"/>
    </location>
</feature>
<feature type="compositionally biased region" description="Basic and acidic residues" evidence="1">
    <location>
        <begin position="482"/>
        <end position="504"/>
    </location>
</feature>
<name>A0A836KHJ9_LEIEN</name>
<accession>A0A836KHJ9</accession>
<feature type="compositionally biased region" description="Polar residues" evidence="1">
    <location>
        <begin position="176"/>
        <end position="191"/>
    </location>
</feature>
<feature type="region of interest" description="Disordered" evidence="1">
    <location>
        <begin position="147"/>
        <end position="201"/>
    </location>
</feature>
<gene>
    <name evidence="2" type="ORF">CUR178_02282</name>
</gene>
<protein>
    <submittedName>
        <fullName evidence="2">Uncharacterized protein</fullName>
    </submittedName>
</protein>
<feature type="region of interest" description="Disordered" evidence="1">
    <location>
        <begin position="459"/>
        <end position="553"/>
    </location>
</feature>
<proteinExistence type="predicted"/>
<comment type="caution">
    <text evidence="2">The sequence shown here is derived from an EMBL/GenBank/DDBJ whole genome shotgun (WGS) entry which is preliminary data.</text>
</comment>
<feature type="compositionally biased region" description="Polar residues" evidence="1">
    <location>
        <begin position="284"/>
        <end position="328"/>
    </location>
</feature>
<keyword evidence="3" id="KW-1185">Reference proteome</keyword>
<evidence type="ECO:0000313" key="3">
    <source>
        <dbReference type="Proteomes" id="UP000674179"/>
    </source>
</evidence>
<sequence>MSDAFANRMSAMRARLSSLSRTVEQQGQEQEQLLERRASGHRCSVEQTTGSAAAGPTAAKSVPPVWTPQSPVPMARPITNMYPLPRTNSISERDPNQLRDPPKRSALPAHHCSGDMTSASITRTRAAEPVPRLNVMLQLARYHATTSPSEAAANKDAVPLTGAPPTQVPSVPAALSPTTSTAKMSPRTIDSSHIPRVPGGVTGLRSYSFQERFPSPRRLTASLEASGLAQTFPGEGGRTPYKRAHHATRITAAHAAANASTNSDEAMPFDAFRVVQERLRQKIKQLTTPSSQHVAPPSTGGTLAESTPCTGATAHQQAVSSRESQASQGAHGFDDSSPSPRPPPGTRTGTATPTRSPDEHEAMLCGTPPPPSAPSCYQRGKGDASIEVEVFPPTREYTTANASRTGPRTNEVLYDRVEDCDAATVIASEQHGSQGHVPSQKGEAVSVAREVYRDPTARGVRVSRMPSSDARSKPIAAGPRSGSHEFRLQSERAIAESTHGDRGESGPPTIGAPHGVASAPRRSVSMSAARSCATRERSRSAARVSYRSLPQTAARSKPISLNVEATILCTVTGAELFALLRMRGLITSEGNTEEYRLPPARCHRLYVTPEEHRQLKLLRQSLHSLAAEEQRQDIPSYQRVTVSARSRNAEFVSPPPVSRYMDV</sequence>
<dbReference type="Proteomes" id="UP000674179">
    <property type="component" value="Chromosome 32"/>
</dbReference>
<dbReference type="OrthoDB" id="246306at2759"/>
<dbReference type="GeneID" id="94169552"/>
<evidence type="ECO:0000256" key="1">
    <source>
        <dbReference type="SAM" id="MobiDB-lite"/>
    </source>
</evidence>
<feature type="region of interest" description="Disordered" evidence="1">
    <location>
        <begin position="284"/>
        <end position="380"/>
    </location>
</feature>
<feature type="compositionally biased region" description="Basic and acidic residues" evidence="1">
    <location>
        <begin position="91"/>
        <end position="103"/>
    </location>
</feature>
<dbReference type="EMBL" id="JAFHKP010000032">
    <property type="protein sequence ID" value="KAG5470975.1"/>
    <property type="molecule type" value="Genomic_DNA"/>
</dbReference>
<dbReference type="KEGG" id="lenr:94169552"/>
<reference evidence="2 3" key="1">
    <citation type="submission" date="2021-02" db="EMBL/GenBank/DDBJ databases">
        <title>Leishmania (Mundinia) enrietti genome sequencing and assembly.</title>
        <authorList>
            <person name="Almutairi H."/>
            <person name="Gatherer D."/>
        </authorList>
    </citation>
    <scope>NUCLEOTIDE SEQUENCE [LARGE SCALE GENOMIC DNA]</scope>
    <source>
        <strain evidence="2">CUR178</strain>
    </source>
</reference>
<evidence type="ECO:0000313" key="2">
    <source>
        <dbReference type="EMBL" id="KAG5470975.1"/>
    </source>
</evidence>
<dbReference type="AlphaFoldDB" id="A0A836KHJ9"/>
<feature type="compositionally biased region" description="Low complexity" evidence="1">
    <location>
        <begin position="48"/>
        <end position="59"/>
    </location>
</feature>
<feature type="compositionally biased region" description="Low complexity" evidence="1">
    <location>
        <begin position="16"/>
        <end position="31"/>
    </location>
</feature>
<organism evidence="2 3">
    <name type="scientific">Leishmania enriettii</name>
    <dbReference type="NCBI Taxonomy" id="5663"/>
    <lineage>
        <taxon>Eukaryota</taxon>
        <taxon>Discoba</taxon>
        <taxon>Euglenozoa</taxon>
        <taxon>Kinetoplastea</taxon>
        <taxon>Metakinetoplastina</taxon>
        <taxon>Trypanosomatida</taxon>
        <taxon>Trypanosomatidae</taxon>
        <taxon>Leishmaniinae</taxon>
        <taxon>Leishmania</taxon>
    </lineage>
</organism>
<dbReference type="RefSeq" id="XP_067690145.1">
    <property type="nucleotide sequence ID" value="XM_067834042.1"/>
</dbReference>
<feature type="compositionally biased region" description="Low complexity" evidence="1">
    <location>
        <begin position="346"/>
        <end position="355"/>
    </location>
</feature>